<reference evidence="2" key="1">
    <citation type="journal article" date="2014" name="Int. J. Syst. Evol. Microbiol.">
        <title>Complete genome sequence of Corynebacterium casei LMG S-19264T (=DSM 44701T), isolated from a smear-ripened cheese.</title>
        <authorList>
            <consortium name="US DOE Joint Genome Institute (JGI-PGF)"/>
            <person name="Walter F."/>
            <person name="Albersmeier A."/>
            <person name="Kalinowski J."/>
            <person name="Ruckert C."/>
        </authorList>
    </citation>
    <scope>NUCLEOTIDE SEQUENCE</scope>
    <source>
        <strain evidence="2">CCM 8606</strain>
    </source>
</reference>
<dbReference type="EMBL" id="BMDH01000002">
    <property type="protein sequence ID" value="GGI14557.1"/>
    <property type="molecule type" value="Genomic_DNA"/>
</dbReference>
<evidence type="ECO:0000313" key="3">
    <source>
        <dbReference type="Proteomes" id="UP000619536"/>
    </source>
</evidence>
<dbReference type="GO" id="GO:0006508">
    <property type="term" value="P:proteolysis"/>
    <property type="evidence" value="ECO:0007669"/>
    <property type="project" value="InterPro"/>
</dbReference>
<comment type="caution">
    <text evidence="2">The sequence shown here is derived from an EMBL/GenBank/DDBJ whole genome shotgun (WGS) entry which is preliminary data.</text>
</comment>
<gene>
    <name evidence="2" type="ORF">GCM10007377_11530</name>
</gene>
<dbReference type="PANTHER" id="PTHR34385">
    <property type="entry name" value="D-ALANYL-D-ALANINE CARBOXYPEPTIDASE"/>
    <property type="match status" value="1"/>
</dbReference>
<feature type="domain" description="D-alanyl-D-alanine carboxypeptidase-like core" evidence="1">
    <location>
        <begin position="11"/>
        <end position="50"/>
    </location>
</feature>
<dbReference type="AlphaFoldDB" id="A0A8J3EYT0"/>
<dbReference type="InterPro" id="IPR009045">
    <property type="entry name" value="Zn_M74/Hedgehog-like"/>
</dbReference>
<keyword evidence="3" id="KW-1185">Reference proteome</keyword>
<dbReference type="SUPFAM" id="SSF55166">
    <property type="entry name" value="Hedgehog/DD-peptidase"/>
    <property type="match status" value="1"/>
</dbReference>
<name>A0A8J3EYT0_9BIFI</name>
<sequence>MARIHERAGPAITQKIQHIAPQYGFVLRFPDGKQDVTGIEYEDWHYRYVGPEIAQYMTAQGWTLEELVSNLNNPAQ</sequence>
<evidence type="ECO:0000259" key="1">
    <source>
        <dbReference type="Pfam" id="PF02557"/>
    </source>
</evidence>
<organism evidence="2 3">
    <name type="scientific">Galliscardovia ingluviei</name>
    <dbReference type="NCBI Taxonomy" id="1769422"/>
    <lineage>
        <taxon>Bacteria</taxon>
        <taxon>Bacillati</taxon>
        <taxon>Actinomycetota</taxon>
        <taxon>Actinomycetes</taxon>
        <taxon>Bifidobacteriales</taxon>
        <taxon>Bifidobacteriaceae</taxon>
        <taxon>Galliscardovia</taxon>
    </lineage>
</organism>
<dbReference type="Proteomes" id="UP000619536">
    <property type="component" value="Unassembled WGS sequence"/>
</dbReference>
<protein>
    <recommendedName>
        <fullName evidence="1">D-alanyl-D-alanine carboxypeptidase-like core domain-containing protein</fullName>
    </recommendedName>
</protein>
<dbReference type="Pfam" id="PF02557">
    <property type="entry name" value="VanY"/>
    <property type="match status" value="1"/>
</dbReference>
<reference evidence="2" key="2">
    <citation type="submission" date="2020-09" db="EMBL/GenBank/DDBJ databases">
        <authorList>
            <person name="Sun Q."/>
            <person name="Sedlacek I."/>
        </authorList>
    </citation>
    <scope>NUCLEOTIDE SEQUENCE</scope>
    <source>
        <strain evidence="2">CCM 8606</strain>
    </source>
</reference>
<proteinExistence type="predicted"/>
<dbReference type="PANTHER" id="PTHR34385:SF1">
    <property type="entry name" value="PEPTIDOGLYCAN L-ALANYL-D-GLUTAMATE ENDOPEPTIDASE CWLK"/>
    <property type="match status" value="1"/>
</dbReference>
<evidence type="ECO:0000313" key="2">
    <source>
        <dbReference type="EMBL" id="GGI14557.1"/>
    </source>
</evidence>
<dbReference type="InterPro" id="IPR003709">
    <property type="entry name" value="VanY-like_core_dom"/>
</dbReference>
<accession>A0A8J3EYT0</accession>
<dbReference type="Gene3D" id="3.30.1380.10">
    <property type="match status" value="1"/>
</dbReference>
<dbReference type="GO" id="GO:0008233">
    <property type="term" value="F:peptidase activity"/>
    <property type="evidence" value="ECO:0007669"/>
    <property type="project" value="InterPro"/>
</dbReference>
<dbReference type="InterPro" id="IPR052179">
    <property type="entry name" value="DD-CPase-like"/>
</dbReference>